<keyword evidence="5" id="KW-1133">Transmembrane helix</keyword>
<dbReference type="GO" id="GO:0005507">
    <property type="term" value="F:copper ion binding"/>
    <property type="evidence" value="ECO:0007669"/>
    <property type="project" value="InterPro"/>
</dbReference>
<dbReference type="AlphaFoldDB" id="A0A6J6BHH8"/>
<dbReference type="GO" id="GO:0006825">
    <property type="term" value="P:copper ion transport"/>
    <property type="evidence" value="ECO:0007669"/>
    <property type="project" value="InterPro"/>
</dbReference>
<dbReference type="InterPro" id="IPR014755">
    <property type="entry name" value="Cu-Rt/internalin_Ig-like"/>
</dbReference>
<sequence>MRRLLVSLCLVGLTFFSTPQATAHVEIIATFPEQSASVNPIPTEVWIEFSGDLQNLNGEIVNTIEVTDSTGLVVSYDNAVIEAGRITTKVSGQSAAGVFVVKYRVVGQDGHVIEGDYTFNATPDFAEAVPMTTSVLEKSSSFPIGAGVFFLLLASLAVAFLMYRKSEKK</sequence>
<evidence type="ECO:0000256" key="3">
    <source>
        <dbReference type="ARBA" id="ARBA00022729"/>
    </source>
</evidence>
<dbReference type="GO" id="GO:0046688">
    <property type="term" value="P:response to copper ion"/>
    <property type="evidence" value="ECO:0007669"/>
    <property type="project" value="InterPro"/>
</dbReference>
<comment type="subcellular location">
    <subcellularLocation>
        <location evidence="1">Cell envelope</location>
    </subcellularLocation>
</comment>
<evidence type="ECO:0000256" key="4">
    <source>
        <dbReference type="ARBA" id="ARBA00023008"/>
    </source>
</evidence>
<reference evidence="7" key="1">
    <citation type="submission" date="2020-05" db="EMBL/GenBank/DDBJ databases">
        <authorList>
            <person name="Chiriac C."/>
            <person name="Salcher M."/>
            <person name="Ghai R."/>
            <person name="Kavagutti S V."/>
        </authorList>
    </citation>
    <scope>NUCLEOTIDE SEQUENCE</scope>
</reference>
<evidence type="ECO:0000313" key="7">
    <source>
        <dbReference type="EMBL" id="CAB4538174.1"/>
    </source>
</evidence>
<keyword evidence="3" id="KW-0732">Signal</keyword>
<keyword evidence="4" id="KW-0186">Copper</keyword>
<dbReference type="Gene3D" id="2.60.40.1220">
    <property type="match status" value="1"/>
</dbReference>
<evidence type="ECO:0000256" key="1">
    <source>
        <dbReference type="ARBA" id="ARBA00004196"/>
    </source>
</evidence>
<name>A0A6J6BHH8_9ZZZZ</name>
<evidence type="ECO:0000256" key="2">
    <source>
        <dbReference type="ARBA" id="ARBA00022723"/>
    </source>
</evidence>
<feature type="transmembrane region" description="Helical" evidence="5">
    <location>
        <begin position="142"/>
        <end position="163"/>
    </location>
</feature>
<dbReference type="Pfam" id="PF04234">
    <property type="entry name" value="CopC"/>
    <property type="match status" value="1"/>
</dbReference>
<dbReference type="PANTHER" id="PTHR34820:SF4">
    <property type="entry name" value="INNER MEMBRANE PROTEIN YEBZ"/>
    <property type="match status" value="1"/>
</dbReference>
<proteinExistence type="predicted"/>
<dbReference type="InterPro" id="IPR007348">
    <property type="entry name" value="CopC_dom"/>
</dbReference>
<accession>A0A6J6BHH8</accession>
<dbReference type="EMBL" id="CAEZSB010000099">
    <property type="protein sequence ID" value="CAB4538174.1"/>
    <property type="molecule type" value="Genomic_DNA"/>
</dbReference>
<gene>
    <name evidence="7" type="ORF">UFOPK1395_00911</name>
</gene>
<dbReference type="InterPro" id="IPR032694">
    <property type="entry name" value="CopC/D"/>
</dbReference>
<dbReference type="PANTHER" id="PTHR34820">
    <property type="entry name" value="INNER MEMBRANE PROTEIN YEBZ"/>
    <property type="match status" value="1"/>
</dbReference>
<protein>
    <submittedName>
        <fullName evidence="7">Unannotated protein</fullName>
    </submittedName>
</protein>
<organism evidence="7">
    <name type="scientific">freshwater metagenome</name>
    <dbReference type="NCBI Taxonomy" id="449393"/>
    <lineage>
        <taxon>unclassified sequences</taxon>
        <taxon>metagenomes</taxon>
        <taxon>ecological metagenomes</taxon>
    </lineage>
</organism>
<dbReference type="GO" id="GO:0005886">
    <property type="term" value="C:plasma membrane"/>
    <property type="evidence" value="ECO:0007669"/>
    <property type="project" value="TreeGrafter"/>
</dbReference>
<keyword evidence="2" id="KW-0479">Metal-binding</keyword>
<evidence type="ECO:0000256" key="5">
    <source>
        <dbReference type="SAM" id="Phobius"/>
    </source>
</evidence>
<dbReference type="GO" id="GO:0030313">
    <property type="term" value="C:cell envelope"/>
    <property type="evidence" value="ECO:0007669"/>
    <property type="project" value="UniProtKB-SubCell"/>
</dbReference>
<keyword evidence="5" id="KW-0472">Membrane</keyword>
<dbReference type="InterPro" id="IPR014756">
    <property type="entry name" value="Ig_E-set"/>
</dbReference>
<feature type="domain" description="CopC" evidence="6">
    <location>
        <begin position="24"/>
        <end position="120"/>
    </location>
</feature>
<evidence type="ECO:0000259" key="6">
    <source>
        <dbReference type="Pfam" id="PF04234"/>
    </source>
</evidence>
<dbReference type="GO" id="GO:0042597">
    <property type="term" value="C:periplasmic space"/>
    <property type="evidence" value="ECO:0007669"/>
    <property type="project" value="InterPro"/>
</dbReference>
<dbReference type="SUPFAM" id="SSF81296">
    <property type="entry name" value="E set domains"/>
    <property type="match status" value="1"/>
</dbReference>
<keyword evidence="5" id="KW-0812">Transmembrane</keyword>